<accession>I3W479</accession>
<keyword evidence="1" id="KW-0614">Plasmid</keyword>
<protein>
    <submittedName>
        <fullName evidence="1">Uncharacterized protein</fullName>
    </submittedName>
</protein>
<geneLocation type="plasmid" evidence="1">
    <name>pSGSC3045-121</name>
</geneLocation>
<evidence type="ECO:0000313" key="1">
    <source>
        <dbReference type="EMBL" id="AFK90406.1"/>
    </source>
</evidence>
<name>I3W479_SALER</name>
<proteinExistence type="predicted"/>
<organism evidence="1">
    <name type="scientific">Salmonella enterica subsp. salamae</name>
    <dbReference type="NCBI Taxonomy" id="59202"/>
    <lineage>
        <taxon>Bacteria</taxon>
        <taxon>Pseudomonadati</taxon>
        <taxon>Pseudomonadota</taxon>
        <taxon>Gammaproteobacteria</taxon>
        <taxon>Enterobacterales</taxon>
        <taxon>Enterobacteriaceae</taxon>
        <taxon>Salmonella</taxon>
    </lineage>
</organism>
<dbReference type="AlphaFoldDB" id="I3W479"/>
<sequence>MTGPGVISLTSLLALYLNSPVTGDNSQLKLNVFHTMPPARRM</sequence>
<dbReference type="EMBL" id="JQ418541">
    <property type="protein sequence ID" value="AFK90406.1"/>
    <property type="molecule type" value="Genomic_DNA"/>
</dbReference>
<reference evidence="1" key="1">
    <citation type="submission" date="2012-01" db="EMBL/GenBank/DDBJ databases">
        <authorList>
            <person name="Summers A.O."/>
            <person name="Wireman J."/>
            <person name="Williams L.E."/>
        </authorList>
    </citation>
    <scope>NUCLEOTIDE SEQUENCE</scope>
    <source>
        <strain evidence="1">SGSC3045</strain>
        <plasmid evidence="1">pSGSC3045-121</plasmid>
    </source>
</reference>